<dbReference type="Proteomes" id="UP000429958">
    <property type="component" value="Unassembled WGS sequence"/>
</dbReference>
<dbReference type="InterPro" id="IPR008462">
    <property type="entry name" value="CsbD"/>
</dbReference>
<keyword evidence="4" id="KW-1185">Reference proteome</keyword>
<protein>
    <submittedName>
        <fullName evidence="3">CsbD family protein</fullName>
    </submittedName>
</protein>
<evidence type="ECO:0000256" key="1">
    <source>
        <dbReference type="ARBA" id="ARBA00009129"/>
    </source>
</evidence>
<evidence type="ECO:0000313" key="4">
    <source>
        <dbReference type="Proteomes" id="UP000429958"/>
    </source>
</evidence>
<comment type="similarity">
    <text evidence="1">Belongs to the UPF0337 (CsbD) family.</text>
</comment>
<dbReference type="AlphaFoldDB" id="A0A7X2NII0"/>
<accession>A0A7X2NII0</accession>
<gene>
    <name evidence="3" type="ORF">FYJ39_02825</name>
</gene>
<dbReference type="EMBL" id="VUMD01000002">
    <property type="protein sequence ID" value="MSS35539.1"/>
    <property type="molecule type" value="Genomic_DNA"/>
</dbReference>
<feature type="domain" description="CsbD-like" evidence="2">
    <location>
        <begin position="7"/>
        <end position="53"/>
    </location>
</feature>
<evidence type="ECO:0000259" key="2">
    <source>
        <dbReference type="Pfam" id="PF05532"/>
    </source>
</evidence>
<evidence type="ECO:0000313" key="3">
    <source>
        <dbReference type="EMBL" id="MSS35539.1"/>
    </source>
</evidence>
<sequence>MADRGFTDQLKGKAKEVIGEVTGDDRIKAKGLAEQVIGKAKEVAADVKDAMEDVAEKTREKLNKE</sequence>
<dbReference type="SUPFAM" id="SSF69047">
    <property type="entry name" value="Hypothetical protein YjbJ"/>
    <property type="match status" value="1"/>
</dbReference>
<dbReference type="RefSeq" id="WP_154470947.1">
    <property type="nucleotide sequence ID" value="NZ_DBEWUL010000120.1"/>
</dbReference>
<proteinExistence type="inferred from homology"/>
<name>A0A7X2NII0_9CLOT</name>
<dbReference type="Gene3D" id="1.10.1470.10">
    <property type="entry name" value="YjbJ"/>
    <property type="match status" value="1"/>
</dbReference>
<organism evidence="3 4">
    <name type="scientific">Clostridium porci</name>
    <dbReference type="NCBI Taxonomy" id="2605778"/>
    <lineage>
        <taxon>Bacteria</taxon>
        <taxon>Bacillati</taxon>
        <taxon>Bacillota</taxon>
        <taxon>Clostridia</taxon>
        <taxon>Eubacteriales</taxon>
        <taxon>Clostridiaceae</taxon>
        <taxon>Clostridium</taxon>
    </lineage>
</organism>
<dbReference type="Pfam" id="PF05532">
    <property type="entry name" value="CsbD"/>
    <property type="match status" value="1"/>
</dbReference>
<dbReference type="InterPro" id="IPR036629">
    <property type="entry name" value="YjbJ_sf"/>
</dbReference>
<comment type="caution">
    <text evidence="3">The sequence shown here is derived from an EMBL/GenBank/DDBJ whole genome shotgun (WGS) entry which is preliminary data.</text>
</comment>
<reference evidence="3 4" key="1">
    <citation type="submission" date="2019-08" db="EMBL/GenBank/DDBJ databases">
        <title>In-depth cultivation of the pig gut microbiome towards novel bacterial diversity and tailored functional studies.</title>
        <authorList>
            <person name="Wylensek D."/>
            <person name="Hitch T.C.A."/>
            <person name="Clavel T."/>
        </authorList>
    </citation>
    <scope>NUCLEOTIDE SEQUENCE [LARGE SCALE GENOMIC DNA]</scope>
    <source>
        <strain evidence="3 4">WCA-389-WT-23D1</strain>
    </source>
</reference>